<comment type="similarity">
    <text evidence="2">Belongs to the 'GDXG' lipolytic enzyme family.</text>
</comment>
<dbReference type="PANTHER" id="PTHR44590:SF3">
    <property type="entry name" value="CARBOXYLESTERASE TYPE B DOMAIN-CONTAINING PROTEIN"/>
    <property type="match status" value="1"/>
</dbReference>
<sequence>MVATFLTLSLLYYSTTAQILEKSRSVWVEQGLVRGKIYNIDGRHIQIFRGIPFAEPPVGSLRFAKPVKKARWNQELSAVEYGPPCMQFMDFHRYDKFSADNMRRQSEDCLYLNVFSPYDHEDESKIFPIIVWIHGGSFLAGSADTGIDMEAVARNIIFKGITFVTINYRLGPLGFINMQVGEKMEGNFGIWDQVMALQWIHANIKQFGGDPSKVTLMGESAGGASCSLLALSPIAEGLAQRAIIMSGSSVAGWAIHRHGTPSWSVENLVKYLRCEKSISGEYLSEMIGDEFTAEEISKKKCNYQTELVPCLTDDQTLEEQMSCFRKSLNFSSAIFRKQVMDGTLDASSLTLPIQLGVSKMVVDGELVPESGAELVRKHARIPIMTGVARKEWAHKKREY</sequence>
<dbReference type="InterPro" id="IPR019819">
    <property type="entry name" value="Carboxylesterase_B_CS"/>
</dbReference>
<dbReference type="InterPro" id="IPR029058">
    <property type="entry name" value="AB_hydrolase_fold"/>
</dbReference>
<evidence type="ECO:0000256" key="5">
    <source>
        <dbReference type="RuleBase" id="RU361235"/>
    </source>
</evidence>
<protein>
    <recommendedName>
        <fullName evidence="5">Carboxylic ester hydrolase</fullName>
        <ecNumber evidence="5">3.1.1.-</ecNumber>
    </recommendedName>
</protein>
<dbReference type="InterPro" id="IPR019826">
    <property type="entry name" value="Carboxylesterase_B_AS"/>
</dbReference>
<evidence type="ECO:0000313" key="8">
    <source>
        <dbReference type="WBParaSite" id="ACAC_0000975801-mRNA-1"/>
    </source>
</evidence>
<evidence type="ECO:0000256" key="1">
    <source>
        <dbReference type="ARBA" id="ARBA00005964"/>
    </source>
</evidence>
<organism evidence="7 8">
    <name type="scientific">Angiostrongylus cantonensis</name>
    <name type="common">Rat lungworm</name>
    <dbReference type="NCBI Taxonomy" id="6313"/>
    <lineage>
        <taxon>Eukaryota</taxon>
        <taxon>Metazoa</taxon>
        <taxon>Ecdysozoa</taxon>
        <taxon>Nematoda</taxon>
        <taxon>Chromadorea</taxon>
        <taxon>Rhabditida</taxon>
        <taxon>Rhabditina</taxon>
        <taxon>Rhabditomorpha</taxon>
        <taxon>Strongyloidea</taxon>
        <taxon>Metastrongylidae</taxon>
        <taxon>Angiostrongylus</taxon>
    </lineage>
</organism>
<comment type="similarity">
    <text evidence="1 5">Belongs to the type-B carboxylesterase/lipase family.</text>
</comment>
<keyword evidence="4 5" id="KW-0378">Hydrolase</keyword>
<dbReference type="GO" id="GO:0052689">
    <property type="term" value="F:carboxylic ester hydrolase activity"/>
    <property type="evidence" value="ECO:0007669"/>
    <property type="project" value="UniProtKB-KW"/>
</dbReference>
<reference evidence="8" key="2">
    <citation type="submission" date="2017-02" db="UniProtKB">
        <authorList>
            <consortium name="WormBaseParasite"/>
        </authorList>
    </citation>
    <scope>IDENTIFICATION</scope>
</reference>
<feature type="chain" id="PRO_5005120617" description="Carboxylic ester hydrolase" evidence="5">
    <location>
        <begin position="18"/>
        <end position="399"/>
    </location>
</feature>
<dbReference type="AlphaFoldDB" id="A0A0K0DFL1"/>
<proteinExistence type="inferred from homology"/>
<dbReference type="SUPFAM" id="SSF53474">
    <property type="entry name" value="alpha/beta-Hydrolases"/>
    <property type="match status" value="1"/>
</dbReference>
<dbReference type="STRING" id="6313.A0A0K0DFL1"/>
<dbReference type="PANTHER" id="PTHR44590">
    <property type="entry name" value="CARBOXYLIC ESTER HYDROLASE-RELATED"/>
    <property type="match status" value="1"/>
</dbReference>
<evidence type="ECO:0000256" key="3">
    <source>
        <dbReference type="ARBA" id="ARBA00022487"/>
    </source>
</evidence>
<dbReference type="EC" id="3.1.1.-" evidence="5"/>
<keyword evidence="3" id="KW-0719">Serine esterase</keyword>
<dbReference type="InterPro" id="IPR002018">
    <property type="entry name" value="CarbesteraseB"/>
</dbReference>
<dbReference type="Pfam" id="PF00135">
    <property type="entry name" value="COesterase"/>
    <property type="match status" value="1"/>
</dbReference>
<dbReference type="InterPro" id="IPR002168">
    <property type="entry name" value="Lipase_GDXG_HIS_AS"/>
</dbReference>
<reference evidence="7" key="1">
    <citation type="submission" date="2012-09" db="EMBL/GenBank/DDBJ databases">
        <authorList>
            <person name="Martin A.A."/>
        </authorList>
    </citation>
    <scope>NUCLEOTIDE SEQUENCE</scope>
</reference>
<keyword evidence="5" id="KW-0732">Signal</keyword>
<dbReference type="PROSITE" id="PS00122">
    <property type="entry name" value="CARBOXYLESTERASE_B_1"/>
    <property type="match status" value="1"/>
</dbReference>
<evidence type="ECO:0000259" key="6">
    <source>
        <dbReference type="Pfam" id="PF00135"/>
    </source>
</evidence>
<dbReference type="PROSITE" id="PS01173">
    <property type="entry name" value="LIPASE_GDXG_HIS"/>
    <property type="match status" value="1"/>
</dbReference>
<keyword evidence="7" id="KW-1185">Reference proteome</keyword>
<dbReference type="Proteomes" id="UP000035642">
    <property type="component" value="Unassembled WGS sequence"/>
</dbReference>
<name>A0A0K0DFL1_ANGCA</name>
<feature type="signal peptide" evidence="5">
    <location>
        <begin position="1"/>
        <end position="17"/>
    </location>
</feature>
<accession>A0A0K0DFL1</accession>
<feature type="domain" description="Carboxylesterase type B" evidence="6">
    <location>
        <begin position="23"/>
        <end position="392"/>
    </location>
</feature>
<evidence type="ECO:0000256" key="4">
    <source>
        <dbReference type="ARBA" id="ARBA00022801"/>
    </source>
</evidence>
<evidence type="ECO:0000256" key="2">
    <source>
        <dbReference type="ARBA" id="ARBA00010515"/>
    </source>
</evidence>
<dbReference type="Gene3D" id="3.40.50.1820">
    <property type="entry name" value="alpha/beta hydrolase"/>
    <property type="match status" value="1"/>
</dbReference>
<dbReference type="WBParaSite" id="ACAC_0000975801-mRNA-1">
    <property type="protein sequence ID" value="ACAC_0000975801-mRNA-1"/>
    <property type="gene ID" value="ACAC_0000975801"/>
</dbReference>
<dbReference type="PROSITE" id="PS00941">
    <property type="entry name" value="CARBOXYLESTERASE_B_2"/>
    <property type="match status" value="1"/>
</dbReference>
<evidence type="ECO:0000313" key="7">
    <source>
        <dbReference type="Proteomes" id="UP000035642"/>
    </source>
</evidence>